<protein>
    <submittedName>
        <fullName evidence="1">Uncharacterized protein</fullName>
    </submittedName>
</protein>
<proteinExistence type="predicted"/>
<name>A0A212JSD9_9BACT</name>
<accession>A0A212JSD9</accession>
<gene>
    <name evidence="1" type="ORF">KM92DES2_11645</name>
</gene>
<evidence type="ECO:0000313" key="1">
    <source>
        <dbReference type="EMBL" id="SBW02342.1"/>
    </source>
</evidence>
<reference evidence="1" key="1">
    <citation type="submission" date="2016-04" db="EMBL/GenBank/DDBJ databases">
        <authorList>
            <person name="Evans L.H."/>
            <person name="Alamgir A."/>
            <person name="Owens N."/>
            <person name="Weber N.D."/>
            <person name="Virtaneva K."/>
            <person name="Barbian K."/>
            <person name="Babar A."/>
            <person name="Rosenke K."/>
        </authorList>
    </citation>
    <scope>NUCLEOTIDE SEQUENCE</scope>
    <source>
        <strain evidence="1">92-2</strain>
    </source>
</reference>
<sequence>MSLRHLLNGVFQALAGRELGNLAGRNGDFLAGAGVATLAGGALNYLEAAETGEGHGFARGQGFAQRGHHGVKSFFGFGLGGQAGFGMDLFYELSFGHDATP</sequence>
<organism evidence="1">
    <name type="scientific">uncultured Desulfovibrio sp</name>
    <dbReference type="NCBI Taxonomy" id="167968"/>
    <lineage>
        <taxon>Bacteria</taxon>
        <taxon>Pseudomonadati</taxon>
        <taxon>Thermodesulfobacteriota</taxon>
        <taxon>Desulfovibrionia</taxon>
        <taxon>Desulfovibrionales</taxon>
        <taxon>Desulfovibrionaceae</taxon>
        <taxon>Desulfovibrio</taxon>
        <taxon>environmental samples</taxon>
    </lineage>
</organism>
<dbReference type="EMBL" id="FLUP01000001">
    <property type="protein sequence ID" value="SBW02342.1"/>
    <property type="molecule type" value="Genomic_DNA"/>
</dbReference>
<dbReference type="AlphaFoldDB" id="A0A212JSD9"/>